<keyword evidence="3" id="KW-1185">Reference proteome</keyword>
<dbReference type="EMBL" id="BMPN01000001">
    <property type="protein sequence ID" value="GGJ48839.1"/>
    <property type="molecule type" value="Genomic_DNA"/>
</dbReference>
<evidence type="ECO:0000313" key="2">
    <source>
        <dbReference type="EMBL" id="GGJ48839.1"/>
    </source>
</evidence>
<accession>A0ABQ2D7Y4</accession>
<organism evidence="2 3">
    <name type="scientific">Virgibacillus kapii</name>
    <dbReference type="NCBI Taxonomy" id="1638645"/>
    <lineage>
        <taxon>Bacteria</taxon>
        <taxon>Bacillati</taxon>
        <taxon>Bacillota</taxon>
        <taxon>Bacilli</taxon>
        <taxon>Bacillales</taxon>
        <taxon>Bacillaceae</taxon>
        <taxon>Virgibacillus</taxon>
    </lineage>
</organism>
<feature type="coiled-coil region" evidence="1">
    <location>
        <begin position="12"/>
        <end position="43"/>
    </location>
</feature>
<evidence type="ECO:0000256" key="1">
    <source>
        <dbReference type="SAM" id="Coils"/>
    </source>
</evidence>
<name>A0ABQ2D7Y4_9BACI</name>
<dbReference type="Proteomes" id="UP000634435">
    <property type="component" value="Unassembled WGS sequence"/>
</dbReference>
<protein>
    <submittedName>
        <fullName evidence="2">Uncharacterized protein</fullName>
    </submittedName>
</protein>
<evidence type="ECO:0000313" key="3">
    <source>
        <dbReference type="Proteomes" id="UP000634435"/>
    </source>
</evidence>
<keyword evidence="1" id="KW-0175">Coiled coil</keyword>
<reference evidence="3" key="1">
    <citation type="journal article" date="2019" name="Int. J. Syst. Evol. Microbiol.">
        <title>The Global Catalogue of Microorganisms (GCM) 10K type strain sequencing project: providing services to taxonomists for standard genome sequencing and annotation.</title>
        <authorList>
            <consortium name="The Broad Institute Genomics Platform"/>
            <consortium name="The Broad Institute Genome Sequencing Center for Infectious Disease"/>
            <person name="Wu L."/>
            <person name="Ma J."/>
        </authorList>
    </citation>
    <scope>NUCLEOTIDE SEQUENCE [LARGE SCALE GENOMIC DNA]</scope>
    <source>
        <strain evidence="3">JCM 30071</strain>
    </source>
</reference>
<comment type="caution">
    <text evidence="2">The sequence shown here is derived from an EMBL/GenBank/DDBJ whole genome shotgun (WGS) entry which is preliminary data.</text>
</comment>
<sequence length="62" mass="7603">MLKNENELLVHLINATQNMQKHLKELNKAIENIQEEKRKQQKRTYRCRVRKDLQNKFLEVVK</sequence>
<dbReference type="RefSeq" id="WP_188942171.1">
    <property type="nucleotide sequence ID" value="NZ_BMPN01000001.1"/>
</dbReference>
<proteinExistence type="predicted"/>
<gene>
    <name evidence="2" type="ORF">GCM10007111_08550</name>
</gene>